<evidence type="ECO:0000259" key="16">
    <source>
        <dbReference type="Pfam" id="PF05201"/>
    </source>
</evidence>
<dbReference type="InterPro" id="IPR015896">
    <property type="entry name" value="4pyrrol_synth_GluRdtase_dimer"/>
</dbReference>
<dbReference type="InterPro" id="IPR018214">
    <property type="entry name" value="GluRdtase_CS"/>
</dbReference>
<dbReference type="InterPro" id="IPR036291">
    <property type="entry name" value="NAD(P)-bd_dom_sf"/>
</dbReference>
<keyword evidence="18" id="KW-1185">Reference proteome</keyword>
<feature type="site" description="Important for activity" evidence="8 12">
    <location>
        <position position="99"/>
    </location>
</feature>
<name>A0A6A9V1F7_9ACTN</name>
<keyword evidence="4 8" id="KW-0521">NADP</keyword>
<feature type="binding site" evidence="8 10">
    <location>
        <position position="120"/>
    </location>
    <ligand>
        <name>substrate</name>
    </ligand>
</feature>
<dbReference type="FunFam" id="3.30.460.30:FF:000001">
    <property type="entry name" value="Glutamyl-tRNA reductase"/>
    <property type="match status" value="1"/>
</dbReference>
<evidence type="ECO:0000256" key="8">
    <source>
        <dbReference type="HAMAP-Rule" id="MF_00087"/>
    </source>
</evidence>
<evidence type="ECO:0000256" key="10">
    <source>
        <dbReference type="PIRSR" id="PIRSR000445-2"/>
    </source>
</evidence>
<dbReference type="NCBIfam" id="NF000744">
    <property type="entry name" value="PRK00045.1-3"/>
    <property type="match status" value="1"/>
</dbReference>
<comment type="subunit">
    <text evidence="8">Homodimer.</text>
</comment>
<evidence type="ECO:0000256" key="7">
    <source>
        <dbReference type="ARBA" id="ARBA00047464"/>
    </source>
</evidence>
<comment type="catalytic activity">
    <reaction evidence="7 8 13">
        <text>(S)-4-amino-5-oxopentanoate + tRNA(Glu) + NADP(+) = L-glutamyl-tRNA(Glu) + NADPH + H(+)</text>
        <dbReference type="Rhea" id="RHEA:12344"/>
        <dbReference type="Rhea" id="RHEA-COMP:9663"/>
        <dbReference type="Rhea" id="RHEA-COMP:9680"/>
        <dbReference type="ChEBI" id="CHEBI:15378"/>
        <dbReference type="ChEBI" id="CHEBI:57501"/>
        <dbReference type="ChEBI" id="CHEBI:57783"/>
        <dbReference type="ChEBI" id="CHEBI:58349"/>
        <dbReference type="ChEBI" id="CHEBI:78442"/>
        <dbReference type="ChEBI" id="CHEBI:78520"/>
        <dbReference type="EC" id="1.2.1.70"/>
    </reaction>
</comment>
<dbReference type="EC" id="1.2.1.70" evidence="3 8"/>
<dbReference type="Pfam" id="PF05201">
    <property type="entry name" value="GlutR_N"/>
    <property type="match status" value="1"/>
</dbReference>
<comment type="miscellaneous">
    <text evidence="8">During catalysis, the active site Cys acts as a nucleophile attacking the alpha-carbonyl group of tRNA-bound glutamate with the formation of a thioester intermediate between enzyme and glutamate, and the concomitant release of tRNA(Glu). The thioester intermediate is finally reduced by direct hydride transfer from NADPH, to form the product GSA.</text>
</comment>
<feature type="active site" description="Nucleophile" evidence="8 9">
    <location>
        <position position="50"/>
    </location>
</feature>
<dbReference type="EMBL" id="WPCU01000009">
    <property type="protein sequence ID" value="MVA77020.1"/>
    <property type="molecule type" value="Genomic_DNA"/>
</dbReference>
<feature type="binding site" evidence="8 10">
    <location>
        <begin position="114"/>
        <end position="116"/>
    </location>
    <ligand>
        <name>substrate</name>
    </ligand>
</feature>
<dbReference type="Proteomes" id="UP000435304">
    <property type="component" value="Unassembled WGS sequence"/>
</dbReference>
<dbReference type="GO" id="GO:0019353">
    <property type="term" value="P:protoporphyrinogen IX biosynthetic process from glutamate"/>
    <property type="evidence" value="ECO:0007669"/>
    <property type="project" value="TreeGrafter"/>
</dbReference>
<evidence type="ECO:0000259" key="15">
    <source>
        <dbReference type="Pfam" id="PF01488"/>
    </source>
</evidence>
<dbReference type="RefSeq" id="WP_331714811.1">
    <property type="nucleotide sequence ID" value="NZ_WPCU01000009.1"/>
</dbReference>
<dbReference type="InterPro" id="IPR000343">
    <property type="entry name" value="4pyrrol_synth_GluRdtase"/>
</dbReference>
<organism evidence="17 18">
    <name type="scientific">Auraticoccus cholistanensis</name>
    <dbReference type="NCBI Taxonomy" id="2656650"/>
    <lineage>
        <taxon>Bacteria</taxon>
        <taxon>Bacillati</taxon>
        <taxon>Actinomycetota</taxon>
        <taxon>Actinomycetes</taxon>
        <taxon>Propionibacteriales</taxon>
        <taxon>Propionibacteriaceae</taxon>
        <taxon>Auraticoccus</taxon>
    </lineage>
</organism>
<accession>A0A6A9V1F7</accession>
<feature type="binding site" evidence="8 11">
    <location>
        <begin position="189"/>
        <end position="194"/>
    </location>
    <ligand>
        <name>NADP(+)</name>
        <dbReference type="ChEBI" id="CHEBI:58349"/>
    </ligand>
</feature>
<dbReference type="PANTHER" id="PTHR43013">
    <property type="entry name" value="GLUTAMYL-TRNA REDUCTASE"/>
    <property type="match status" value="1"/>
</dbReference>
<comment type="pathway">
    <text evidence="1 8 13">Porphyrin-containing compound metabolism; protoporphyrin-IX biosynthesis; 5-aminolevulinate from L-glutamyl-tRNA(Glu): step 1/2.</text>
</comment>
<dbReference type="InterPro" id="IPR006151">
    <property type="entry name" value="Shikm_DH/Glu-tRNA_Rdtase"/>
</dbReference>
<feature type="binding site" evidence="8 10">
    <location>
        <begin position="49"/>
        <end position="52"/>
    </location>
    <ligand>
        <name>substrate</name>
    </ligand>
</feature>
<dbReference type="HAMAP" id="MF_00087">
    <property type="entry name" value="Glu_tRNA_reductase"/>
    <property type="match status" value="1"/>
</dbReference>
<dbReference type="Pfam" id="PF01488">
    <property type="entry name" value="Shikimate_DH"/>
    <property type="match status" value="1"/>
</dbReference>
<dbReference type="UniPathway" id="UPA00251">
    <property type="reaction ID" value="UER00316"/>
</dbReference>
<dbReference type="SUPFAM" id="SSF51735">
    <property type="entry name" value="NAD(P)-binding Rossmann-fold domains"/>
    <property type="match status" value="1"/>
</dbReference>
<protein>
    <recommendedName>
        <fullName evidence="3 8">Glutamyl-tRNA reductase</fullName>
        <shortName evidence="8">GluTR</shortName>
        <ecNumber evidence="3 8">1.2.1.70</ecNumber>
    </recommendedName>
</protein>
<evidence type="ECO:0000256" key="5">
    <source>
        <dbReference type="ARBA" id="ARBA00023002"/>
    </source>
</evidence>
<dbReference type="InterPro" id="IPR015895">
    <property type="entry name" value="4pyrrol_synth_GluRdtase_N"/>
</dbReference>
<dbReference type="CDD" id="cd05213">
    <property type="entry name" value="NAD_bind_Glutamyl_tRNA_reduct"/>
    <property type="match status" value="1"/>
</dbReference>
<sequence>MSILVVSASHHGASVESLNALALDTAGVVKLVHALTGDEQVSEAVVLSTCNRTEVYVQAERFHAGLETVVTELAAVSALGEAELRQICQVYYDEAAVAHLFAVASGLESMVVGESQILGQVRHALTTCQQAGTVGSALNSLFQQALRVGKRVQHETSVGSAGRSLVSAAVDVLEQRLGTLAGQTVVVLGAGSIASLAAHTVAGTGAEVVVVNRTLAKAQRLAEQVEGRALPLTDLDRALAEADVLVTCVGAPGTVVGVEQVRTTPLRAVVDLAVPADVDPAVGELVSLVDLTTLRDEQVDTASADEVQAAADLVAGEVSDFLGARRAATVTPTVVALRTMAAEVVAAEMTRLRGKAPDLAAEQLHEVERTVRRVVDKILHQPTVRLQAHAATEGATDYADALRELFALDPERVEAVSRSRLSVGDVPRNVVTGG</sequence>
<feature type="domain" description="Quinate/shikimate 5-dehydrogenase/glutamyl-tRNA reductase" evidence="15">
    <location>
        <begin position="173"/>
        <end position="287"/>
    </location>
</feature>
<evidence type="ECO:0000256" key="3">
    <source>
        <dbReference type="ARBA" id="ARBA00012970"/>
    </source>
</evidence>
<dbReference type="InterPro" id="IPR036453">
    <property type="entry name" value="GluRdtase_dimer_dom_sf"/>
</dbReference>
<dbReference type="PROSITE" id="PS00747">
    <property type="entry name" value="GLUTR"/>
    <property type="match status" value="1"/>
</dbReference>
<dbReference type="GO" id="GO:0008883">
    <property type="term" value="F:glutamyl-tRNA reductase activity"/>
    <property type="evidence" value="ECO:0007669"/>
    <property type="project" value="UniProtKB-UniRule"/>
</dbReference>
<dbReference type="Gene3D" id="3.30.460.30">
    <property type="entry name" value="Glutamyl-tRNA reductase, N-terminal domain"/>
    <property type="match status" value="1"/>
</dbReference>
<evidence type="ECO:0000256" key="12">
    <source>
        <dbReference type="PIRSR" id="PIRSR000445-4"/>
    </source>
</evidence>
<evidence type="ECO:0000256" key="11">
    <source>
        <dbReference type="PIRSR" id="PIRSR000445-3"/>
    </source>
</evidence>
<keyword evidence="5 8" id="KW-0560">Oxidoreductase</keyword>
<proteinExistence type="inferred from homology"/>
<dbReference type="NCBIfam" id="TIGR01035">
    <property type="entry name" value="hemA"/>
    <property type="match status" value="1"/>
</dbReference>
<dbReference type="InterPro" id="IPR036343">
    <property type="entry name" value="GluRdtase_N_sf"/>
</dbReference>
<evidence type="ECO:0000256" key="2">
    <source>
        <dbReference type="ARBA" id="ARBA00005916"/>
    </source>
</evidence>
<feature type="binding site" evidence="8 10">
    <location>
        <position position="109"/>
    </location>
    <ligand>
        <name>substrate</name>
    </ligand>
</feature>
<feature type="domain" description="Tetrapyrrole biosynthesis glutamyl-tRNA reductase dimerisation" evidence="14">
    <location>
        <begin position="310"/>
        <end position="408"/>
    </location>
</feature>
<evidence type="ECO:0000256" key="1">
    <source>
        <dbReference type="ARBA" id="ARBA00005059"/>
    </source>
</evidence>
<evidence type="ECO:0000256" key="9">
    <source>
        <dbReference type="PIRSR" id="PIRSR000445-1"/>
    </source>
</evidence>
<evidence type="ECO:0000313" key="18">
    <source>
        <dbReference type="Proteomes" id="UP000435304"/>
    </source>
</evidence>
<dbReference type="Gene3D" id="3.40.50.720">
    <property type="entry name" value="NAD(P)-binding Rossmann-like Domain"/>
    <property type="match status" value="1"/>
</dbReference>
<comment type="caution">
    <text evidence="17">The sequence shown here is derived from an EMBL/GenBank/DDBJ whole genome shotgun (WGS) entry which is preliminary data.</text>
</comment>
<dbReference type="GO" id="GO:0050661">
    <property type="term" value="F:NADP binding"/>
    <property type="evidence" value="ECO:0007669"/>
    <property type="project" value="InterPro"/>
</dbReference>
<feature type="domain" description="Glutamyl-tRNA reductase N-terminal" evidence="16">
    <location>
        <begin position="6"/>
        <end position="156"/>
    </location>
</feature>
<evidence type="ECO:0000256" key="13">
    <source>
        <dbReference type="RuleBase" id="RU000584"/>
    </source>
</evidence>
<evidence type="ECO:0000256" key="4">
    <source>
        <dbReference type="ARBA" id="ARBA00022857"/>
    </source>
</evidence>
<keyword evidence="6 8" id="KW-0627">Porphyrin biosynthesis</keyword>
<dbReference type="SUPFAM" id="SSF69742">
    <property type="entry name" value="Glutamyl tRNA-reductase catalytic, N-terminal domain"/>
    <property type="match status" value="1"/>
</dbReference>
<evidence type="ECO:0000259" key="14">
    <source>
        <dbReference type="Pfam" id="PF00745"/>
    </source>
</evidence>
<comment type="function">
    <text evidence="8">Catalyzes the NADPH-dependent reduction of glutamyl-tRNA(Glu) to glutamate 1-semialdehyde (GSA).</text>
</comment>
<comment type="similarity">
    <text evidence="2 8 13">Belongs to the glutamyl-tRNA reductase family.</text>
</comment>
<evidence type="ECO:0000256" key="6">
    <source>
        <dbReference type="ARBA" id="ARBA00023244"/>
    </source>
</evidence>
<dbReference type="Pfam" id="PF00745">
    <property type="entry name" value="GlutR_dimer"/>
    <property type="match status" value="1"/>
</dbReference>
<dbReference type="SUPFAM" id="SSF69075">
    <property type="entry name" value="Glutamyl tRNA-reductase dimerization domain"/>
    <property type="match status" value="1"/>
</dbReference>
<evidence type="ECO:0000313" key="17">
    <source>
        <dbReference type="EMBL" id="MVA77020.1"/>
    </source>
</evidence>
<dbReference type="PANTHER" id="PTHR43013:SF1">
    <property type="entry name" value="GLUTAMYL-TRNA REDUCTASE"/>
    <property type="match status" value="1"/>
</dbReference>
<gene>
    <name evidence="8" type="primary">hemA</name>
    <name evidence="17" type="ORF">GC722_13440</name>
</gene>
<reference evidence="17 18" key="1">
    <citation type="submission" date="2019-12" db="EMBL/GenBank/DDBJ databases">
        <title>Auraticoccus cholistani sp. nov., an actinomycete isolated from soil of Cholistan desert.</title>
        <authorList>
            <person name="Cheema M.T."/>
        </authorList>
    </citation>
    <scope>NUCLEOTIDE SEQUENCE [LARGE SCALE GENOMIC DNA]</scope>
    <source>
        <strain evidence="17 18">F435</strain>
    </source>
</reference>
<dbReference type="AlphaFoldDB" id="A0A6A9V1F7"/>
<comment type="domain">
    <text evidence="8">Possesses an unusual extended V-shaped dimeric structure with each monomer consisting of three distinct domains arranged along a curved 'spinal' alpha-helix. The N-terminal catalytic domain specifically recognizes the glutamate moiety of the substrate. The second domain is the NADPH-binding domain, and the third C-terminal domain is responsible for dimerization.</text>
</comment>
<dbReference type="PIRSF" id="PIRSF000445">
    <property type="entry name" value="4pyrrol_synth_GluRdtase"/>
    <property type="match status" value="1"/>
</dbReference>